<evidence type="ECO:0000256" key="1">
    <source>
        <dbReference type="ARBA" id="ARBA00023186"/>
    </source>
</evidence>
<keyword evidence="3" id="KW-1185">Reference proteome</keyword>
<dbReference type="GO" id="GO:0044183">
    <property type="term" value="F:protein folding chaperone"/>
    <property type="evidence" value="ECO:0007669"/>
    <property type="project" value="InterPro"/>
</dbReference>
<dbReference type="Proteomes" id="UP000596660">
    <property type="component" value="Unplaced"/>
</dbReference>
<dbReference type="Pfam" id="PF00166">
    <property type="entry name" value="Cpn10"/>
    <property type="match status" value="1"/>
</dbReference>
<dbReference type="InterPro" id="IPR020818">
    <property type="entry name" value="Chaperonin_GroES"/>
</dbReference>
<keyword evidence="1" id="KW-0143">Chaperone</keyword>
<dbReference type="AlphaFoldDB" id="A0A803MBF7"/>
<dbReference type="InterPro" id="IPR011032">
    <property type="entry name" value="GroES-like_sf"/>
</dbReference>
<dbReference type="EnsemblPlants" id="AUR62026424-RA">
    <property type="protein sequence ID" value="AUR62026424-RA:cds"/>
    <property type="gene ID" value="AUR62026424"/>
</dbReference>
<reference evidence="2" key="1">
    <citation type="journal article" date="2017" name="Nature">
        <title>The genome of Chenopodium quinoa.</title>
        <authorList>
            <person name="Jarvis D.E."/>
            <person name="Ho Y.S."/>
            <person name="Lightfoot D.J."/>
            <person name="Schmoeckel S.M."/>
            <person name="Li B."/>
            <person name="Borm T.J.A."/>
            <person name="Ohyanagi H."/>
            <person name="Mineta K."/>
            <person name="Michell C.T."/>
            <person name="Saber N."/>
            <person name="Kharbatia N.M."/>
            <person name="Rupper R.R."/>
            <person name="Sharp A.R."/>
            <person name="Dally N."/>
            <person name="Boughton B.A."/>
            <person name="Woo Y.H."/>
            <person name="Gao G."/>
            <person name="Schijlen E.G.W.M."/>
            <person name="Guo X."/>
            <person name="Momin A.A."/>
            <person name="Negrao S."/>
            <person name="Al-Babili S."/>
            <person name="Gehring C."/>
            <person name="Roessner U."/>
            <person name="Jung C."/>
            <person name="Murphy K."/>
            <person name="Arold S.T."/>
            <person name="Gojobori T."/>
            <person name="van der Linden C.G."/>
            <person name="van Loo E.N."/>
            <person name="Jellen E.N."/>
            <person name="Maughan P.J."/>
            <person name="Tester M."/>
        </authorList>
    </citation>
    <scope>NUCLEOTIDE SEQUENCE [LARGE SCALE GENOMIC DNA]</scope>
    <source>
        <strain evidence="2">cv. PI 614886</strain>
    </source>
</reference>
<evidence type="ECO:0000313" key="2">
    <source>
        <dbReference type="EnsemblPlants" id="AUR62026424-RA:cds"/>
    </source>
</evidence>
<protein>
    <submittedName>
        <fullName evidence="2">Uncharacterized protein</fullName>
    </submittedName>
</protein>
<evidence type="ECO:0000313" key="3">
    <source>
        <dbReference type="Proteomes" id="UP000596660"/>
    </source>
</evidence>
<reference evidence="2" key="2">
    <citation type="submission" date="2021-03" db="UniProtKB">
        <authorList>
            <consortium name="EnsemblPlants"/>
        </authorList>
    </citation>
    <scope>IDENTIFICATION</scope>
</reference>
<dbReference type="CDD" id="cd00320">
    <property type="entry name" value="cpn10"/>
    <property type="match status" value="1"/>
</dbReference>
<sequence length="115" mass="13200">MQLFTLECSMWVKAKRRDTKDNGGDPYCVWVRIADLYSITVKLHERHLALILKQFVVSFMQNFGFDEREFHENGFEMKLNSGKVLAVGPGLRDKTGNHIPVAVKEGDTVNTEEQQ</sequence>
<dbReference type="GO" id="GO:0005524">
    <property type="term" value="F:ATP binding"/>
    <property type="evidence" value="ECO:0007669"/>
    <property type="project" value="InterPro"/>
</dbReference>
<accession>A0A803MBF7</accession>
<dbReference type="Gramene" id="AUR62026424-RA">
    <property type="protein sequence ID" value="AUR62026424-RA:cds"/>
    <property type="gene ID" value="AUR62026424"/>
</dbReference>
<proteinExistence type="predicted"/>
<dbReference type="InterPro" id="IPR037124">
    <property type="entry name" value="Chaperonin_GroES_sf"/>
</dbReference>
<dbReference type="SUPFAM" id="SSF50129">
    <property type="entry name" value="GroES-like"/>
    <property type="match status" value="1"/>
</dbReference>
<dbReference type="Gene3D" id="2.30.33.40">
    <property type="entry name" value="GroES chaperonin"/>
    <property type="match status" value="1"/>
</dbReference>
<organism evidence="2 3">
    <name type="scientific">Chenopodium quinoa</name>
    <name type="common">Quinoa</name>
    <dbReference type="NCBI Taxonomy" id="63459"/>
    <lineage>
        <taxon>Eukaryota</taxon>
        <taxon>Viridiplantae</taxon>
        <taxon>Streptophyta</taxon>
        <taxon>Embryophyta</taxon>
        <taxon>Tracheophyta</taxon>
        <taxon>Spermatophyta</taxon>
        <taxon>Magnoliopsida</taxon>
        <taxon>eudicotyledons</taxon>
        <taxon>Gunneridae</taxon>
        <taxon>Pentapetalae</taxon>
        <taxon>Caryophyllales</taxon>
        <taxon>Chenopodiaceae</taxon>
        <taxon>Chenopodioideae</taxon>
        <taxon>Atripliceae</taxon>
        <taxon>Chenopodium</taxon>
    </lineage>
</organism>
<name>A0A803MBF7_CHEQI</name>